<dbReference type="EMBL" id="PJNW01000009">
    <property type="protein sequence ID" value="PKR88963.1"/>
    <property type="molecule type" value="Genomic_DNA"/>
</dbReference>
<gene>
    <name evidence="3" type="ORF">CXZ10_12680</name>
</gene>
<evidence type="ECO:0000256" key="1">
    <source>
        <dbReference type="ARBA" id="ARBA00023125"/>
    </source>
</evidence>
<protein>
    <submittedName>
        <fullName evidence="3">Aldehyde dehydrogenase</fullName>
    </submittedName>
</protein>
<keyword evidence="1" id="KW-0238">DNA-binding</keyword>
<dbReference type="InterPro" id="IPR001387">
    <property type="entry name" value="Cro/C1-type_HTH"/>
</dbReference>
<accession>A0A1I4WG14</accession>
<keyword evidence="4" id="KW-1185">Reference proteome</keyword>
<dbReference type="RefSeq" id="WP_101289708.1">
    <property type="nucleotide sequence ID" value="NZ_FOUQ01000016.1"/>
</dbReference>
<dbReference type="PANTHER" id="PTHR46797:SF11">
    <property type="entry name" value="HTH-TYPE TRANSCRIPTIONAL REGULATOR PUUR"/>
    <property type="match status" value="1"/>
</dbReference>
<dbReference type="GO" id="GO:0003700">
    <property type="term" value="F:DNA-binding transcription factor activity"/>
    <property type="evidence" value="ECO:0007669"/>
    <property type="project" value="TreeGrafter"/>
</dbReference>
<dbReference type="CDD" id="cd00093">
    <property type="entry name" value="HTH_XRE"/>
    <property type="match status" value="1"/>
</dbReference>
<dbReference type="InterPro" id="IPR014710">
    <property type="entry name" value="RmlC-like_jellyroll"/>
</dbReference>
<sequence length="182" mass="19985">MSLDLGGKLRRFREARGLSQRELARRAGISNATVSQIESNTISPSVGALKRILDALPVPMADFFAEEEPAAEQIFFKAEDLMEIGRGGVSYRQVGRDLSGKALQILSERYEVGGSSGRIHLRHEGEEGGIVLKGQLEVIVGDKRQVLGPGEAYYFKSHEPHRFRNVGDDVCEVISVCTPPSF</sequence>
<dbReference type="InterPro" id="IPR013096">
    <property type="entry name" value="Cupin_2"/>
</dbReference>
<proteinExistence type="predicted"/>
<dbReference type="CDD" id="cd02209">
    <property type="entry name" value="cupin_XRE_C"/>
    <property type="match status" value="1"/>
</dbReference>
<evidence type="ECO:0000313" key="3">
    <source>
        <dbReference type="EMBL" id="PKR88963.1"/>
    </source>
</evidence>
<comment type="caution">
    <text evidence="3">The sequence shown here is derived from an EMBL/GenBank/DDBJ whole genome shotgun (WGS) entry which is preliminary data.</text>
</comment>
<dbReference type="SMART" id="SM00530">
    <property type="entry name" value="HTH_XRE"/>
    <property type="match status" value="1"/>
</dbReference>
<dbReference type="Proteomes" id="UP000233491">
    <property type="component" value="Unassembled WGS sequence"/>
</dbReference>
<name>A0A1I4WG14_9HYPH</name>
<dbReference type="SUPFAM" id="SSF47413">
    <property type="entry name" value="lambda repressor-like DNA-binding domains"/>
    <property type="match status" value="1"/>
</dbReference>
<dbReference type="AlphaFoldDB" id="A0A1I4WG14"/>
<evidence type="ECO:0000313" key="4">
    <source>
        <dbReference type="Proteomes" id="UP000233491"/>
    </source>
</evidence>
<dbReference type="GO" id="GO:0005829">
    <property type="term" value="C:cytosol"/>
    <property type="evidence" value="ECO:0007669"/>
    <property type="project" value="TreeGrafter"/>
</dbReference>
<dbReference type="Pfam" id="PF01381">
    <property type="entry name" value="HTH_3"/>
    <property type="match status" value="1"/>
</dbReference>
<dbReference type="InterPro" id="IPR010982">
    <property type="entry name" value="Lambda_DNA-bd_dom_sf"/>
</dbReference>
<dbReference type="OrthoDB" id="9814751at2"/>
<organism evidence="3 4">
    <name type="scientific">Pleomorphomonas diazotrophica</name>
    <dbReference type="NCBI Taxonomy" id="1166257"/>
    <lineage>
        <taxon>Bacteria</taxon>
        <taxon>Pseudomonadati</taxon>
        <taxon>Pseudomonadota</taxon>
        <taxon>Alphaproteobacteria</taxon>
        <taxon>Hyphomicrobiales</taxon>
        <taxon>Pleomorphomonadaceae</taxon>
        <taxon>Pleomorphomonas</taxon>
    </lineage>
</organism>
<dbReference type="InterPro" id="IPR011051">
    <property type="entry name" value="RmlC_Cupin_sf"/>
</dbReference>
<dbReference type="InterPro" id="IPR050807">
    <property type="entry name" value="TransReg_Diox_bact_type"/>
</dbReference>
<feature type="domain" description="HTH cro/C1-type" evidence="2">
    <location>
        <begin position="9"/>
        <end position="63"/>
    </location>
</feature>
<evidence type="ECO:0000259" key="2">
    <source>
        <dbReference type="PROSITE" id="PS50943"/>
    </source>
</evidence>
<dbReference type="SUPFAM" id="SSF51182">
    <property type="entry name" value="RmlC-like cupins"/>
    <property type="match status" value="1"/>
</dbReference>
<dbReference type="PROSITE" id="PS50943">
    <property type="entry name" value="HTH_CROC1"/>
    <property type="match status" value="1"/>
</dbReference>
<dbReference type="PANTHER" id="PTHR46797">
    <property type="entry name" value="HTH-TYPE TRANSCRIPTIONAL REGULATOR"/>
    <property type="match status" value="1"/>
</dbReference>
<dbReference type="GO" id="GO:0003677">
    <property type="term" value="F:DNA binding"/>
    <property type="evidence" value="ECO:0007669"/>
    <property type="project" value="UniProtKB-KW"/>
</dbReference>
<dbReference type="Gene3D" id="1.10.260.40">
    <property type="entry name" value="lambda repressor-like DNA-binding domains"/>
    <property type="match status" value="1"/>
</dbReference>
<reference evidence="3 4" key="1">
    <citation type="submission" date="2017-12" db="EMBL/GenBank/DDBJ databases">
        <title>Anaerobic carbon monoxide metabolism by Pleomorphomonas carboxyditropha sp. nov., a new mesophilic hydrogenogenic carboxidotroph.</title>
        <authorList>
            <person name="Esquivel-Elizondo S."/>
            <person name="Krajmalnik-Brown R."/>
        </authorList>
    </citation>
    <scope>NUCLEOTIDE SEQUENCE [LARGE SCALE GENOMIC DNA]</scope>
    <source>
        <strain evidence="3 4">R5-392</strain>
    </source>
</reference>
<dbReference type="Pfam" id="PF07883">
    <property type="entry name" value="Cupin_2"/>
    <property type="match status" value="1"/>
</dbReference>
<dbReference type="Gene3D" id="2.60.120.10">
    <property type="entry name" value="Jelly Rolls"/>
    <property type="match status" value="1"/>
</dbReference>